<name>A0AAN9VA66_9PEZI</name>
<evidence type="ECO:0000313" key="2">
    <source>
        <dbReference type="EMBL" id="KAK7756368.1"/>
    </source>
</evidence>
<dbReference type="AlphaFoldDB" id="A0AAN9VA66"/>
<keyword evidence="3" id="KW-1185">Reference proteome</keyword>
<dbReference type="PANTHER" id="PTHR43135">
    <property type="entry name" value="ALPHA-D-RIBOSE 1-METHYLPHOSPHONATE 5-TRIPHOSPHATE DIPHOSPHATASE"/>
    <property type="match status" value="1"/>
</dbReference>
<dbReference type="InterPro" id="IPR057744">
    <property type="entry name" value="OTAase-like"/>
</dbReference>
<dbReference type="InterPro" id="IPR006680">
    <property type="entry name" value="Amidohydro-rel"/>
</dbReference>
<organism evidence="2 3">
    <name type="scientific">Diatrype stigma</name>
    <dbReference type="NCBI Taxonomy" id="117547"/>
    <lineage>
        <taxon>Eukaryota</taxon>
        <taxon>Fungi</taxon>
        <taxon>Dikarya</taxon>
        <taxon>Ascomycota</taxon>
        <taxon>Pezizomycotina</taxon>
        <taxon>Sordariomycetes</taxon>
        <taxon>Xylariomycetidae</taxon>
        <taxon>Xylariales</taxon>
        <taxon>Diatrypaceae</taxon>
        <taxon>Diatrype</taxon>
    </lineage>
</organism>
<dbReference type="GO" id="GO:0016810">
    <property type="term" value="F:hydrolase activity, acting on carbon-nitrogen (but not peptide) bonds"/>
    <property type="evidence" value="ECO:0007669"/>
    <property type="project" value="InterPro"/>
</dbReference>
<dbReference type="SUPFAM" id="SSF51338">
    <property type="entry name" value="Composite domain of metallo-dependent hydrolases"/>
    <property type="match status" value="1"/>
</dbReference>
<dbReference type="Proteomes" id="UP001320420">
    <property type="component" value="Unassembled WGS sequence"/>
</dbReference>
<accession>A0AAN9VA66</accession>
<dbReference type="InterPro" id="IPR051781">
    <property type="entry name" value="Metallo-dep_Hydrolase"/>
</dbReference>
<reference evidence="2 3" key="1">
    <citation type="submission" date="2024-02" db="EMBL/GenBank/DDBJ databases">
        <title>De novo assembly and annotation of 12 fungi associated with fruit tree decline syndrome in Ontario, Canada.</title>
        <authorList>
            <person name="Sulman M."/>
            <person name="Ellouze W."/>
            <person name="Ilyukhin E."/>
        </authorList>
    </citation>
    <scope>NUCLEOTIDE SEQUENCE [LARGE SCALE GENOMIC DNA]</scope>
    <source>
        <strain evidence="2 3">M11/M66-122</strain>
    </source>
</reference>
<comment type="caution">
    <text evidence="2">The sequence shown here is derived from an EMBL/GenBank/DDBJ whole genome shotgun (WGS) entry which is preliminary data.</text>
</comment>
<dbReference type="Pfam" id="PF01979">
    <property type="entry name" value="Amidohydro_1"/>
    <property type="match status" value="1"/>
</dbReference>
<dbReference type="InterPro" id="IPR011059">
    <property type="entry name" value="Metal-dep_hydrolase_composite"/>
</dbReference>
<dbReference type="Gene3D" id="2.30.40.10">
    <property type="entry name" value="Urease, subunit C, domain 1"/>
    <property type="match status" value="1"/>
</dbReference>
<dbReference type="PANTHER" id="PTHR43135:SF3">
    <property type="entry name" value="ALPHA-D-RIBOSE 1-METHYLPHOSPHONATE 5-TRIPHOSPHATE DIPHOSPHATASE"/>
    <property type="match status" value="1"/>
</dbReference>
<feature type="domain" description="Amidohydrolase-related" evidence="1">
    <location>
        <begin position="338"/>
        <end position="700"/>
    </location>
</feature>
<dbReference type="InterPro" id="IPR032466">
    <property type="entry name" value="Metal_Hydrolase"/>
</dbReference>
<dbReference type="Gene3D" id="3.20.20.140">
    <property type="entry name" value="Metal-dependent hydrolases"/>
    <property type="match status" value="1"/>
</dbReference>
<sequence length="712" mass="75664">MSIVTRTLMTGDYAWPDPRDRNLSGEKFAAVLRSQLPSSSPSPCEPCTALGRVTCAHLSARQCASLQARRMRVQRRASAPRERPIQVYACPGRHAYEGATALGGRAIGAPARGWAAGGARELLPGMCPACWSEALNDGFRGGRRRWTQEAVTMKRKEPRRSKAWVKERKVELLLLRLSNGRGGGDDAAALAVAQEEKGGRKGKKGVSEKAKRCWKLSKAEEDIKKDKTKVNMVKRTIEQLPSAQGVPEPLPESIYSSSLGLTIRTRWEEDDDASTRTSADEKPVYTIITTGLLIPGDGEPQADAALVIEDKVIAWVGAQSAVPAKYADAPHKTYSVPYLMPGLWDCHVHFGGESTAEPSVLPLIGHHPASSGARLAKGCWTALQRGYTSLRDVAGYGCEVALAIDDGTIAGPHVYGCGAALSQTGGHGDVFELPAGDALLHMGVGGGGMAAGSSYGAGKIALADGVDECRRAVRLQVRRGARCIKVLASGGVRSRGDALLAPQFSPEELRCVVAEAARPGLAVAAHLHSKAAIVAAVRAGVRTVEHASFADAECVALIRERGVVYVATRTVVVLLLKTGGRGLSRQTWEKAQLVGRHHEEAYKLAIRAGVVCALGTDTQPGFNMAVELEHAVAAGMSTLEAIRAATANGPLCLGDQAPRSGQLKVGYDADVIGLVENPVEDVKVLQKIDNVRWVWKGGKIFKGPGVGPWGEE</sequence>
<dbReference type="SUPFAM" id="SSF51556">
    <property type="entry name" value="Metallo-dependent hydrolases"/>
    <property type="match status" value="1"/>
</dbReference>
<gene>
    <name evidence="2" type="ORF">SLS62_001594</name>
</gene>
<proteinExistence type="predicted"/>
<dbReference type="CDD" id="cd01299">
    <property type="entry name" value="Met_dep_hydrolase_A"/>
    <property type="match status" value="1"/>
</dbReference>
<evidence type="ECO:0000259" key="1">
    <source>
        <dbReference type="Pfam" id="PF01979"/>
    </source>
</evidence>
<protein>
    <recommendedName>
        <fullName evidence="1">Amidohydrolase-related domain-containing protein</fullName>
    </recommendedName>
</protein>
<evidence type="ECO:0000313" key="3">
    <source>
        <dbReference type="Proteomes" id="UP001320420"/>
    </source>
</evidence>
<dbReference type="EMBL" id="JAKJXP020000007">
    <property type="protein sequence ID" value="KAK7756368.1"/>
    <property type="molecule type" value="Genomic_DNA"/>
</dbReference>